<dbReference type="PANTHER" id="PTHR48073">
    <property type="entry name" value="O-SUCCINYLBENZOATE SYNTHASE-RELATED"/>
    <property type="match status" value="1"/>
</dbReference>
<evidence type="ECO:0000313" key="9">
    <source>
        <dbReference type="Proteomes" id="UP000019151"/>
    </source>
</evidence>
<dbReference type="PANTHER" id="PTHR48073:SF5">
    <property type="entry name" value="O-SUCCINYLBENZOATE SYNTHASE"/>
    <property type="match status" value="1"/>
</dbReference>
<dbReference type="UniPathway" id="UPA00079"/>
<dbReference type="InterPro" id="IPR029065">
    <property type="entry name" value="Enolase_C-like"/>
</dbReference>
<protein>
    <recommendedName>
        <fullName evidence="5 6">o-succinylbenzoate synthase</fullName>
        <ecNumber evidence="5 6">4.2.1.113</ecNumber>
    </recommendedName>
</protein>
<feature type="domain" description="Mandelate racemase/muconate lactonizing enzyme C-terminal" evidence="7">
    <location>
        <begin position="150"/>
        <end position="242"/>
    </location>
</feature>
<dbReference type="FunCoup" id="W0RV83">
    <property type="interactions" value="104"/>
</dbReference>
<dbReference type="Pfam" id="PF02746">
    <property type="entry name" value="MR_MLE_N"/>
    <property type="match status" value="1"/>
</dbReference>
<proteinExistence type="predicted"/>
<evidence type="ECO:0000256" key="5">
    <source>
        <dbReference type="ARBA" id="ARBA00029491"/>
    </source>
</evidence>
<dbReference type="InterPro" id="IPR036849">
    <property type="entry name" value="Enolase-like_C_sf"/>
</dbReference>
<geneLocation type="plasmid" evidence="8 9">
    <name>2</name>
</geneLocation>
<keyword evidence="2" id="KW-0479">Metal-binding</keyword>
<accession>W0RV83</accession>
<dbReference type="PATRIC" id="fig|861299.3.peg.6015"/>
<dbReference type="SMART" id="SM00922">
    <property type="entry name" value="MR_MLE"/>
    <property type="match status" value="1"/>
</dbReference>
<dbReference type="GO" id="GO:0009234">
    <property type="term" value="P:menaquinone biosynthetic process"/>
    <property type="evidence" value="ECO:0007669"/>
    <property type="project" value="UniProtKB-UniRule"/>
</dbReference>
<dbReference type="SFLD" id="SFLDG00180">
    <property type="entry name" value="muconate_cycloisomerase"/>
    <property type="match status" value="1"/>
</dbReference>
<evidence type="ECO:0000256" key="2">
    <source>
        <dbReference type="ARBA" id="ARBA00022723"/>
    </source>
</evidence>
<evidence type="ECO:0000256" key="4">
    <source>
        <dbReference type="ARBA" id="ARBA00023239"/>
    </source>
</evidence>
<dbReference type="SUPFAM" id="SSF51604">
    <property type="entry name" value="Enolase C-terminal domain-like"/>
    <property type="match status" value="1"/>
</dbReference>
<dbReference type="eggNOG" id="COG4948">
    <property type="taxonomic scope" value="Bacteria"/>
</dbReference>
<dbReference type="NCBIfam" id="TIGR01928">
    <property type="entry name" value="menC_lowGC_arch"/>
    <property type="match status" value="1"/>
</dbReference>
<keyword evidence="9" id="KW-1185">Reference proteome</keyword>
<dbReference type="Pfam" id="PF13378">
    <property type="entry name" value="MR_MLE_C"/>
    <property type="match status" value="1"/>
</dbReference>
<evidence type="ECO:0000313" key="8">
    <source>
        <dbReference type="EMBL" id="AHG93498.1"/>
    </source>
</evidence>
<dbReference type="UniPathway" id="UPA01057">
    <property type="reaction ID" value="UER00165"/>
</dbReference>
<sequence>MPNVPEIRVARLTLREIHLPLREPFRISSGVMADRRILLLELEEADGARTWSECVADALPNYSPETIDTCWLAITEWIAPRVLGAAFAHPRDIWPVLDRDIRGHQMAKAALEMGCWALAAEKEGVPLARLLGGTRDWIETGISLGIQASPEALVQRAAAAVAEGYRKVKLKIEPGRDVAYVRAVREALPDAPLMADANNAYTLAQADVLQQLDAFGLMMIEQPLAHDDLLRHAALQKQLATPVCLDETITSVDRAEDMLALDAGRIINIKPGRVGGFTQSIAIHDVCARSGVPVWCGGMLESGVGRAYNVALASLPNFTKPGDLSPSARYWARDVVDPEWTMDADGRVRVPLDRPGIGVTVNMDRVDALTVRTLTLGV</sequence>
<gene>
    <name evidence="8" type="ORF">J421_5963</name>
</gene>
<evidence type="ECO:0000256" key="1">
    <source>
        <dbReference type="ARBA" id="ARBA00001968"/>
    </source>
</evidence>
<dbReference type="InterPro" id="IPR029017">
    <property type="entry name" value="Enolase-like_N"/>
</dbReference>
<reference evidence="8 9" key="1">
    <citation type="journal article" date="2014" name="Genome Announc.">
        <title>Genome Sequence and Methylome of Soil Bacterium Gemmatirosa kalamazoonensis KBS708T, a Member of the Rarely Cultivated Gemmatimonadetes Phylum.</title>
        <authorList>
            <person name="Debruyn J.M."/>
            <person name="Radosevich M."/>
            <person name="Wommack K.E."/>
            <person name="Polson S.W."/>
            <person name="Hauser L.J."/>
            <person name="Fawaz M.N."/>
            <person name="Korlach J."/>
            <person name="Tsai Y.C."/>
        </authorList>
    </citation>
    <scope>NUCLEOTIDE SEQUENCE [LARGE SCALE GENOMIC DNA]</scope>
    <source>
        <strain evidence="8 9">KBS708</strain>
        <plasmid evidence="9">Plasmid 2</plasmid>
    </source>
</reference>
<dbReference type="SUPFAM" id="SSF54826">
    <property type="entry name" value="Enolase N-terminal domain-like"/>
    <property type="match status" value="1"/>
</dbReference>
<organism evidence="8 9">
    <name type="scientific">Gemmatirosa kalamazoonensis</name>
    <dbReference type="NCBI Taxonomy" id="861299"/>
    <lineage>
        <taxon>Bacteria</taxon>
        <taxon>Pseudomonadati</taxon>
        <taxon>Gemmatimonadota</taxon>
        <taxon>Gemmatimonadia</taxon>
        <taxon>Gemmatimonadales</taxon>
        <taxon>Gemmatimonadaceae</taxon>
        <taxon>Gemmatirosa</taxon>
    </lineage>
</organism>
<dbReference type="InterPro" id="IPR010197">
    <property type="entry name" value="OSBS/NAAAR"/>
</dbReference>
<dbReference type="GO" id="GO:0043748">
    <property type="term" value="F:O-succinylbenzoate synthase activity"/>
    <property type="evidence" value="ECO:0007669"/>
    <property type="project" value="UniProtKB-EC"/>
</dbReference>
<dbReference type="Proteomes" id="UP000019151">
    <property type="component" value="Plasmid 2"/>
</dbReference>
<dbReference type="Gene3D" id="3.20.20.120">
    <property type="entry name" value="Enolase-like C-terminal domain"/>
    <property type="match status" value="1"/>
</dbReference>
<evidence type="ECO:0000259" key="7">
    <source>
        <dbReference type="SMART" id="SM00922"/>
    </source>
</evidence>
<dbReference type="EC" id="4.2.1.113" evidence="5 6"/>
<dbReference type="GO" id="GO:0046872">
    <property type="term" value="F:metal ion binding"/>
    <property type="evidence" value="ECO:0007669"/>
    <property type="project" value="UniProtKB-KW"/>
</dbReference>
<comment type="cofactor">
    <cofactor evidence="1">
        <name>a divalent metal cation</name>
        <dbReference type="ChEBI" id="CHEBI:60240"/>
    </cofactor>
</comment>
<name>W0RV83_9BACT</name>
<dbReference type="EMBL" id="CP007130">
    <property type="protein sequence ID" value="AHG93498.1"/>
    <property type="molecule type" value="Genomic_DNA"/>
</dbReference>
<dbReference type="OrthoDB" id="9774531at2"/>
<dbReference type="InterPro" id="IPR013341">
    <property type="entry name" value="Mandelate_racemase_N_dom"/>
</dbReference>
<dbReference type="KEGG" id="gba:J421_5963"/>
<keyword evidence="8" id="KW-0614">Plasmid</keyword>
<keyword evidence="3" id="KW-0460">Magnesium</keyword>
<evidence type="ECO:0000256" key="3">
    <source>
        <dbReference type="ARBA" id="ARBA00022842"/>
    </source>
</evidence>
<evidence type="ECO:0000256" key="6">
    <source>
        <dbReference type="NCBIfam" id="TIGR01928"/>
    </source>
</evidence>
<dbReference type="InterPro" id="IPR013342">
    <property type="entry name" value="Mandelate_racemase_C"/>
</dbReference>
<dbReference type="CDD" id="cd03317">
    <property type="entry name" value="NAAAR"/>
    <property type="match status" value="1"/>
</dbReference>
<dbReference type="Gene3D" id="3.30.390.10">
    <property type="entry name" value="Enolase-like, N-terminal domain"/>
    <property type="match status" value="1"/>
</dbReference>
<keyword evidence="4" id="KW-0456">Lyase</keyword>
<dbReference type="RefSeq" id="WP_104023610.1">
    <property type="nucleotide sequence ID" value="NZ_CP007130.1"/>
</dbReference>
<dbReference type="InParanoid" id="W0RV83"/>
<dbReference type="AlphaFoldDB" id="W0RV83"/>
<dbReference type="SFLD" id="SFLDF00009">
    <property type="entry name" value="o-succinylbenzoate_synthase"/>
    <property type="match status" value="1"/>
</dbReference>
<dbReference type="GO" id="GO:0016854">
    <property type="term" value="F:racemase and epimerase activity"/>
    <property type="evidence" value="ECO:0007669"/>
    <property type="project" value="UniProtKB-ARBA"/>
</dbReference>
<dbReference type="SFLD" id="SFLDS00001">
    <property type="entry name" value="Enolase"/>
    <property type="match status" value="1"/>
</dbReference>
<dbReference type="HOGENOM" id="CLU_030273_4_4_0"/>